<gene>
    <name evidence="1" type="ORF">M408DRAFT_8207</name>
</gene>
<name>A0A0C3BBW5_SERVB</name>
<sequence>MVGYMTFTRFEGLCNPASYEPVVGRSGEIARRWRRFDVRSFFMHLPPDMVARGLGFPTPNLQEFNFGFDEQALSLAVNLETLAIGNRLPFNLAATYTKFRSLYIGVISEQCLEAFSAPNLTDLVVYGQKARDYLCFVNCKGVDLSRLKKATIGWIHAHPGGGTVSGYSEGVRCFLMAAQNIETLVLLSKNIIDIVLKLLSGDYVALYQSRPLRLVFRDYEMELGRGGDRIPSVSRFREEVGCP</sequence>
<reference evidence="1 2" key="1">
    <citation type="submission" date="2014-04" db="EMBL/GenBank/DDBJ databases">
        <authorList>
            <consortium name="DOE Joint Genome Institute"/>
            <person name="Kuo A."/>
            <person name="Zuccaro A."/>
            <person name="Kohler A."/>
            <person name="Nagy L.G."/>
            <person name="Floudas D."/>
            <person name="Copeland A."/>
            <person name="Barry K.W."/>
            <person name="Cichocki N."/>
            <person name="Veneault-Fourrey C."/>
            <person name="LaButti K."/>
            <person name="Lindquist E.A."/>
            <person name="Lipzen A."/>
            <person name="Lundell T."/>
            <person name="Morin E."/>
            <person name="Murat C."/>
            <person name="Sun H."/>
            <person name="Tunlid A."/>
            <person name="Henrissat B."/>
            <person name="Grigoriev I.V."/>
            <person name="Hibbett D.S."/>
            <person name="Martin F."/>
            <person name="Nordberg H.P."/>
            <person name="Cantor M.N."/>
            <person name="Hua S.X."/>
        </authorList>
    </citation>
    <scope>NUCLEOTIDE SEQUENCE [LARGE SCALE GENOMIC DNA]</scope>
    <source>
        <strain evidence="1 2">MAFF 305830</strain>
    </source>
</reference>
<proteinExistence type="predicted"/>
<keyword evidence="2" id="KW-1185">Reference proteome</keyword>
<evidence type="ECO:0000313" key="2">
    <source>
        <dbReference type="Proteomes" id="UP000054097"/>
    </source>
</evidence>
<dbReference type="EMBL" id="KN824288">
    <property type="protein sequence ID" value="KIM29579.1"/>
    <property type="molecule type" value="Genomic_DNA"/>
</dbReference>
<organism evidence="1 2">
    <name type="scientific">Serendipita vermifera MAFF 305830</name>
    <dbReference type="NCBI Taxonomy" id="933852"/>
    <lineage>
        <taxon>Eukaryota</taxon>
        <taxon>Fungi</taxon>
        <taxon>Dikarya</taxon>
        <taxon>Basidiomycota</taxon>
        <taxon>Agaricomycotina</taxon>
        <taxon>Agaricomycetes</taxon>
        <taxon>Sebacinales</taxon>
        <taxon>Serendipitaceae</taxon>
        <taxon>Serendipita</taxon>
    </lineage>
</organism>
<dbReference type="HOGENOM" id="CLU_1143129_0_0_1"/>
<dbReference type="Proteomes" id="UP000054097">
    <property type="component" value="Unassembled WGS sequence"/>
</dbReference>
<reference evidence="2" key="2">
    <citation type="submission" date="2015-01" db="EMBL/GenBank/DDBJ databases">
        <title>Evolutionary Origins and Diversification of the Mycorrhizal Mutualists.</title>
        <authorList>
            <consortium name="DOE Joint Genome Institute"/>
            <consortium name="Mycorrhizal Genomics Consortium"/>
            <person name="Kohler A."/>
            <person name="Kuo A."/>
            <person name="Nagy L.G."/>
            <person name="Floudas D."/>
            <person name="Copeland A."/>
            <person name="Barry K.W."/>
            <person name="Cichocki N."/>
            <person name="Veneault-Fourrey C."/>
            <person name="LaButti K."/>
            <person name="Lindquist E.A."/>
            <person name="Lipzen A."/>
            <person name="Lundell T."/>
            <person name="Morin E."/>
            <person name="Murat C."/>
            <person name="Riley R."/>
            <person name="Ohm R."/>
            <person name="Sun H."/>
            <person name="Tunlid A."/>
            <person name="Henrissat B."/>
            <person name="Grigoriev I.V."/>
            <person name="Hibbett D.S."/>
            <person name="Martin F."/>
        </authorList>
    </citation>
    <scope>NUCLEOTIDE SEQUENCE [LARGE SCALE GENOMIC DNA]</scope>
    <source>
        <strain evidence="2">MAFF 305830</strain>
    </source>
</reference>
<evidence type="ECO:0000313" key="1">
    <source>
        <dbReference type="EMBL" id="KIM29579.1"/>
    </source>
</evidence>
<dbReference type="AlphaFoldDB" id="A0A0C3BBW5"/>
<protein>
    <submittedName>
        <fullName evidence="1">Uncharacterized protein</fullName>
    </submittedName>
</protein>
<accession>A0A0C3BBW5</accession>